<evidence type="ECO:0000313" key="3">
    <source>
        <dbReference type="Proteomes" id="UP000054321"/>
    </source>
</evidence>
<dbReference type="HOGENOM" id="CLU_1116032_0_0_1"/>
<feature type="compositionally biased region" description="Basic and acidic residues" evidence="1">
    <location>
        <begin position="203"/>
        <end position="218"/>
    </location>
</feature>
<accession>A0A0C3HBA0</accession>
<organism evidence="2 3">
    <name type="scientific">Oidiodendron maius (strain Zn)</name>
    <dbReference type="NCBI Taxonomy" id="913774"/>
    <lineage>
        <taxon>Eukaryota</taxon>
        <taxon>Fungi</taxon>
        <taxon>Dikarya</taxon>
        <taxon>Ascomycota</taxon>
        <taxon>Pezizomycotina</taxon>
        <taxon>Leotiomycetes</taxon>
        <taxon>Leotiomycetes incertae sedis</taxon>
        <taxon>Myxotrichaceae</taxon>
        <taxon>Oidiodendron</taxon>
    </lineage>
</organism>
<proteinExistence type="predicted"/>
<gene>
    <name evidence="2" type="ORF">OIDMADRAFT_55092</name>
</gene>
<dbReference type="AlphaFoldDB" id="A0A0C3HBA0"/>
<feature type="region of interest" description="Disordered" evidence="1">
    <location>
        <begin position="185"/>
        <end position="218"/>
    </location>
</feature>
<name>A0A0C3HBA0_OIDMZ</name>
<dbReference type="Proteomes" id="UP000054321">
    <property type="component" value="Unassembled WGS sequence"/>
</dbReference>
<evidence type="ECO:0000256" key="1">
    <source>
        <dbReference type="SAM" id="MobiDB-lite"/>
    </source>
</evidence>
<dbReference type="EMBL" id="KN832877">
    <property type="protein sequence ID" value="KIN00505.1"/>
    <property type="molecule type" value="Genomic_DNA"/>
</dbReference>
<dbReference type="InParanoid" id="A0A0C3HBA0"/>
<feature type="region of interest" description="Disordered" evidence="1">
    <location>
        <begin position="135"/>
        <end position="154"/>
    </location>
</feature>
<sequence>MPLVCTPMARLHAESEIRVVAIPGLGAVLDGAGRISAAALPSPSAYGASAKALLIARWWEPLHSCRLLCHAVENGELSNGPVGRLAEEACRRGCSVQHPASSTSNPVSPSPILTIQVSILAAACLCLGQQVGHRSAARPPAGRPRSHVGFQARDPPPASICSARGCTSRIFPPFVSSPAFANIGIGDRRRQQPWTGQVGQFGGDRDQRSTDPDGRVDKAAARSWGVGAPRARYDGIIGALLGGDLRGED</sequence>
<reference evidence="2 3" key="1">
    <citation type="submission" date="2014-04" db="EMBL/GenBank/DDBJ databases">
        <authorList>
            <consortium name="DOE Joint Genome Institute"/>
            <person name="Kuo A."/>
            <person name="Martino E."/>
            <person name="Perotto S."/>
            <person name="Kohler A."/>
            <person name="Nagy L.G."/>
            <person name="Floudas D."/>
            <person name="Copeland A."/>
            <person name="Barry K.W."/>
            <person name="Cichocki N."/>
            <person name="Veneault-Fourrey C."/>
            <person name="LaButti K."/>
            <person name="Lindquist E.A."/>
            <person name="Lipzen A."/>
            <person name="Lundell T."/>
            <person name="Morin E."/>
            <person name="Murat C."/>
            <person name="Sun H."/>
            <person name="Tunlid A."/>
            <person name="Henrissat B."/>
            <person name="Grigoriev I.V."/>
            <person name="Hibbett D.S."/>
            <person name="Martin F."/>
            <person name="Nordberg H.P."/>
            <person name="Cantor M.N."/>
            <person name="Hua S.X."/>
        </authorList>
    </citation>
    <scope>NUCLEOTIDE SEQUENCE [LARGE SCALE GENOMIC DNA]</scope>
    <source>
        <strain evidence="2 3">Zn</strain>
    </source>
</reference>
<keyword evidence="3" id="KW-1185">Reference proteome</keyword>
<evidence type="ECO:0000313" key="2">
    <source>
        <dbReference type="EMBL" id="KIN00505.1"/>
    </source>
</evidence>
<reference evidence="3" key="2">
    <citation type="submission" date="2015-01" db="EMBL/GenBank/DDBJ databases">
        <title>Evolutionary Origins and Diversification of the Mycorrhizal Mutualists.</title>
        <authorList>
            <consortium name="DOE Joint Genome Institute"/>
            <consortium name="Mycorrhizal Genomics Consortium"/>
            <person name="Kohler A."/>
            <person name="Kuo A."/>
            <person name="Nagy L.G."/>
            <person name="Floudas D."/>
            <person name="Copeland A."/>
            <person name="Barry K.W."/>
            <person name="Cichocki N."/>
            <person name="Veneault-Fourrey C."/>
            <person name="LaButti K."/>
            <person name="Lindquist E.A."/>
            <person name="Lipzen A."/>
            <person name="Lundell T."/>
            <person name="Morin E."/>
            <person name="Murat C."/>
            <person name="Riley R."/>
            <person name="Ohm R."/>
            <person name="Sun H."/>
            <person name="Tunlid A."/>
            <person name="Henrissat B."/>
            <person name="Grigoriev I.V."/>
            <person name="Hibbett D.S."/>
            <person name="Martin F."/>
        </authorList>
    </citation>
    <scope>NUCLEOTIDE SEQUENCE [LARGE SCALE GENOMIC DNA]</scope>
    <source>
        <strain evidence="3">Zn</strain>
    </source>
</reference>
<protein>
    <submittedName>
        <fullName evidence="2">Uncharacterized protein</fullName>
    </submittedName>
</protein>